<evidence type="ECO:0000313" key="8">
    <source>
        <dbReference type="Proteomes" id="UP000625711"/>
    </source>
</evidence>
<evidence type="ECO:0000256" key="6">
    <source>
        <dbReference type="ARBA" id="ARBA00023136"/>
    </source>
</evidence>
<sequence length="317" mass="36810">MEDTSEDQLLPREDTPSDALFDEERIQIPETTDNRFSFKTLWAFCGPGFLMSIAFLDPGNIESDLQCGTIVEYKLLWILLWATFLGLLMQRLSARLGVVTGKHLGEICYMEYHKSPRILLWLMMEIAIIGSDMQEVIGTAIAIYLLSDRRFCLPSRERQTMYSFKNSNSQNHLEANLRRDVMVIIEKTARKDSLIFLLRHLAKVFNNQPLHKVSKSEMIIIWTKVLNHGFRVTENNEQFAKFLTVAVEVFNDNLPDLVKSSFNNNGSSHNRNENMAELLKDLRQHQERDRNSRYDNIDCEEIDEATLLDQKTEQTKL</sequence>
<dbReference type="PANTHER" id="PTHR11706">
    <property type="entry name" value="SOLUTE CARRIER PROTEIN FAMILY 11 MEMBER"/>
    <property type="match status" value="1"/>
</dbReference>
<comment type="caution">
    <text evidence="7">The sequence shown here is derived from an EMBL/GenBank/DDBJ whole genome shotgun (WGS) entry which is preliminary data.</text>
</comment>
<dbReference type="GO" id="GO:0010008">
    <property type="term" value="C:endosome membrane"/>
    <property type="evidence" value="ECO:0007669"/>
    <property type="project" value="TreeGrafter"/>
</dbReference>
<keyword evidence="5" id="KW-1133">Transmembrane helix</keyword>
<dbReference type="GO" id="GO:0005381">
    <property type="term" value="F:iron ion transmembrane transporter activity"/>
    <property type="evidence" value="ECO:0007669"/>
    <property type="project" value="TreeGrafter"/>
</dbReference>
<evidence type="ECO:0000256" key="3">
    <source>
        <dbReference type="ARBA" id="ARBA00022448"/>
    </source>
</evidence>
<dbReference type="PANTHER" id="PTHR11706:SF33">
    <property type="entry name" value="NATURAL RESISTANCE-ASSOCIATED MACROPHAGE PROTEIN 2"/>
    <property type="match status" value="1"/>
</dbReference>
<dbReference type="GO" id="GO:0005384">
    <property type="term" value="F:manganese ion transmembrane transporter activity"/>
    <property type="evidence" value="ECO:0007669"/>
    <property type="project" value="TreeGrafter"/>
</dbReference>
<protein>
    <submittedName>
        <fullName evidence="7">Uncharacterized protein</fullName>
    </submittedName>
</protein>
<evidence type="ECO:0000256" key="2">
    <source>
        <dbReference type="ARBA" id="ARBA00006670"/>
    </source>
</evidence>
<dbReference type="Proteomes" id="UP000625711">
    <property type="component" value="Unassembled WGS sequence"/>
</dbReference>
<dbReference type="OrthoDB" id="409173at2759"/>
<dbReference type="GO" id="GO:0015086">
    <property type="term" value="F:cadmium ion transmembrane transporter activity"/>
    <property type="evidence" value="ECO:0007669"/>
    <property type="project" value="TreeGrafter"/>
</dbReference>
<comment type="similarity">
    <text evidence="2">Belongs to the NRAMP family.</text>
</comment>
<evidence type="ECO:0000313" key="7">
    <source>
        <dbReference type="EMBL" id="KAF7271806.1"/>
    </source>
</evidence>
<dbReference type="InterPro" id="IPR001046">
    <property type="entry name" value="NRAMP_fam"/>
</dbReference>
<name>A0A834I3G8_RHYFE</name>
<evidence type="ECO:0000256" key="4">
    <source>
        <dbReference type="ARBA" id="ARBA00022692"/>
    </source>
</evidence>
<dbReference type="AlphaFoldDB" id="A0A834I3G8"/>
<keyword evidence="3" id="KW-0813">Transport</keyword>
<keyword evidence="8" id="KW-1185">Reference proteome</keyword>
<organism evidence="7 8">
    <name type="scientific">Rhynchophorus ferrugineus</name>
    <name type="common">Red palm weevil</name>
    <name type="synonym">Curculio ferrugineus</name>
    <dbReference type="NCBI Taxonomy" id="354439"/>
    <lineage>
        <taxon>Eukaryota</taxon>
        <taxon>Metazoa</taxon>
        <taxon>Ecdysozoa</taxon>
        <taxon>Arthropoda</taxon>
        <taxon>Hexapoda</taxon>
        <taxon>Insecta</taxon>
        <taxon>Pterygota</taxon>
        <taxon>Neoptera</taxon>
        <taxon>Endopterygota</taxon>
        <taxon>Coleoptera</taxon>
        <taxon>Polyphaga</taxon>
        <taxon>Cucujiformia</taxon>
        <taxon>Curculionidae</taxon>
        <taxon>Dryophthorinae</taxon>
        <taxon>Rhynchophorus</taxon>
    </lineage>
</organism>
<evidence type="ECO:0000256" key="1">
    <source>
        <dbReference type="ARBA" id="ARBA00004141"/>
    </source>
</evidence>
<gene>
    <name evidence="7" type="ORF">GWI33_015352</name>
</gene>
<evidence type="ECO:0000256" key="5">
    <source>
        <dbReference type="ARBA" id="ARBA00022989"/>
    </source>
</evidence>
<keyword evidence="4" id="KW-0812">Transmembrane</keyword>
<comment type="subcellular location">
    <subcellularLocation>
        <location evidence="1">Membrane</location>
        <topology evidence="1">Multi-pass membrane protein</topology>
    </subcellularLocation>
</comment>
<dbReference type="Pfam" id="PF01566">
    <property type="entry name" value="Nramp"/>
    <property type="match status" value="1"/>
</dbReference>
<dbReference type="EMBL" id="JAACXV010013890">
    <property type="protein sequence ID" value="KAF7271806.1"/>
    <property type="molecule type" value="Genomic_DNA"/>
</dbReference>
<keyword evidence="6" id="KW-0472">Membrane</keyword>
<dbReference type="GO" id="GO:0005886">
    <property type="term" value="C:plasma membrane"/>
    <property type="evidence" value="ECO:0007669"/>
    <property type="project" value="TreeGrafter"/>
</dbReference>
<reference evidence="7" key="1">
    <citation type="submission" date="2020-08" db="EMBL/GenBank/DDBJ databases">
        <title>Genome sequencing and assembly of the red palm weevil Rhynchophorus ferrugineus.</title>
        <authorList>
            <person name="Dias G.B."/>
            <person name="Bergman C.M."/>
            <person name="Manee M."/>
        </authorList>
    </citation>
    <scope>NUCLEOTIDE SEQUENCE</scope>
    <source>
        <strain evidence="7">AA-2017</strain>
        <tissue evidence="7">Whole larva</tissue>
    </source>
</reference>
<proteinExistence type="inferred from homology"/>
<accession>A0A834I3G8</accession>